<feature type="DNA-binding region" description="H-T-H motif" evidence="2">
    <location>
        <begin position="25"/>
        <end position="44"/>
    </location>
</feature>
<proteinExistence type="predicted"/>
<organism evidence="4 5">
    <name type="scientific">Paenimyroides marinum</name>
    <dbReference type="NCBI Taxonomy" id="1159016"/>
    <lineage>
        <taxon>Bacteria</taxon>
        <taxon>Pseudomonadati</taxon>
        <taxon>Bacteroidota</taxon>
        <taxon>Flavobacteriia</taxon>
        <taxon>Flavobacteriales</taxon>
        <taxon>Flavobacteriaceae</taxon>
        <taxon>Paenimyroides</taxon>
    </lineage>
</organism>
<dbReference type="InterPro" id="IPR025722">
    <property type="entry name" value="TetR"/>
</dbReference>
<evidence type="ECO:0000259" key="3">
    <source>
        <dbReference type="PROSITE" id="PS50977"/>
    </source>
</evidence>
<dbReference type="InterPro" id="IPR009057">
    <property type="entry name" value="Homeodomain-like_sf"/>
</dbReference>
<dbReference type="PANTHER" id="PTHR43479:SF11">
    <property type="entry name" value="ACREF_ENVCD OPERON REPRESSOR-RELATED"/>
    <property type="match status" value="1"/>
</dbReference>
<dbReference type="PRINTS" id="PR00455">
    <property type="entry name" value="HTHTETR"/>
</dbReference>
<keyword evidence="1 2" id="KW-0238">DNA-binding</keyword>
<gene>
    <name evidence="4" type="ORF">SAMN02927937_02682</name>
</gene>
<evidence type="ECO:0000313" key="5">
    <source>
        <dbReference type="Proteomes" id="UP000199634"/>
    </source>
</evidence>
<dbReference type="Gene3D" id="1.10.357.10">
    <property type="entry name" value="Tetracycline Repressor, domain 2"/>
    <property type="match status" value="1"/>
</dbReference>
<dbReference type="GO" id="GO:0003677">
    <property type="term" value="F:DNA binding"/>
    <property type="evidence" value="ECO:0007669"/>
    <property type="project" value="UniProtKB-UniRule"/>
</dbReference>
<dbReference type="Pfam" id="PF00440">
    <property type="entry name" value="TetR_N"/>
    <property type="match status" value="1"/>
</dbReference>
<dbReference type="PANTHER" id="PTHR43479">
    <property type="entry name" value="ACREF/ENVCD OPERON REPRESSOR-RELATED"/>
    <property type="match status" value="1"/>
</dbReference>
<dbReference type="AlphaFoldDB" id="A0A1H6MG50"/>
<dbReference type="Pfam" id="PF13972">
    <property type="entry name" value="TetR"/>
    <property type="match status" value="1"/>
</dbReference>
<sequence>MKKSKEKILQKALELFNINGFGNVSIRQIAAELNISHSNLIYHYKTKNDMADALHTELLQKAVALNASVKKSENFIEDLFNSTKTGFEILYDYRFFMIDLNEILKENAPLKSAFLEVEKVRSKMYKDVIEKGIIQGNFRKELYENEYDFFIEQIKIYSDSWITSSQIYHSGSTKKDVIDHYVGLFIKMFVPYFTEDIQTQFLKMF</sequence>
<protein>
    <submittedName>
        <fullName evidence="4">Transcriptional regulator, TetR family</fullName>
    </submittedName>
</protein>
<dbReference type="STRING" id="1159016.SAMN02927937_02682"/>
<name>A0A1H6MG50_9FLAO</name>
<reference evidence="4 5" key="1">
    <citation type="submission" date="2016-10" db="EMBL/GenBank/DDBJ databases">
        <authorList>
            <person name="de Groot N.N."/>
        </authorList>
    </citation>
    <scope>NUCLEOTIDE SEQUENCE [LARGE SCALE GENOMIC DNA]</scope>
    <source>
        <strain evidence="4 5">CGMCC 1.10825</strain>
    </source>
</reference>
<dbReference type="Proteomes" id="UP000199634">
    <property type="component" value="Unassembled WGS sequence"/>
</dbReference>
<dbReference type="OrthoDB" id="9785164at2"/>
<evidence type="ECO:0000313" key="4">
    <source>
        <dbReference type="EMBL" id="SEI00575.1"/>
    </source>
</evidence>
<feature type="domain" description="HTH tetR-type" evidence="3">
    <location>
        <begin position="2"/>
        <end position="62"/>
    </location>
</feature>
<dbReference type="PROSITE" id="PS50977">
    <property type="entry name" value="HTH_TETR_2"/>
    <property type="match status" value="1"/>
</dbReference>
<evidence type="ECO:0000256" key="1">
    <source>
        <dbReference type="ARBA" id="ARBA00023125"/>
    </source>
</evidence>
<keyword evidence="5" id="KW-1185">Reference proteome</keyword>
<dbReference type="InterPro" id="IPR050624">
    <property type="entry name" value="HTH-type_Tx_Regulator"/>
</dbReference>
<dbReference type="InterPro" id="IPR001647">
    <property type="entry name" value="HTH_TetR"/>
</dbReference>
<accession>A0A1H6MG50</accession>
<dbReference type="SUPFAM" id="SSF46689">
    <property type="entry name" value="Homeodomain-like"/>
    <property type="match status" value="1"/>
</dbReference>
<dbReference type="EMBL" id="FNXE01000055">
    <property type="protein sequence ID" value="SEI00575.1"/>
    <property type="molecule type" value="Genomic_DNA"/>
</dbReference>
<evidence type="ECO:0000256" key="2">
    <source>
        <dbReference type="PROSITE-ProRule" id="PRU00335"/>
    </source>
</evidence>
<dbReference type="RefSeq" id="WP_091102223.1">
    <property type="nucleotide sequence ID" value="NZ_FNXE01000055.1"/>
</dbReference>